<dbReference type="PIRSF" id="PIRSF001438">
    <property type="entry name" value="4pyrrol_synth_OHMeBilane_synth"/>
    <property type="match status" value="1"/>
</dbReference>
<gene>
    <name evidence="8 11" type="primary">hemC</name>
    <name evidence="11" type="ORF">NG895_00195</name>
</gene>
<organism evidence="11 12">
    <name type="scientific">Aeoliella straminimaris</name>
    <dbReference type="NCBI Taxonomy" id="2954799"/>
    <lineage>
        <taxon>Bacteria</taxon>
        <taxon>Pseudomonadati</taxon>
        <taxon>Planctomycetota</taxon>
        <taxon>Planctomycetia</taxon>
        <taxon>Pirellulales</taxon>
        <taxon>Lacipirellulaceae</taxon>
        <taxon>Aeoliella</taxon>
    </lineage>
</organism>
<dbReference type="NCBIfam" id="TIGR00212">
    <property type="entry name" value="hemC"/>
    <property type="match status" value="1"/>
</dbReference>
<dbReference type="PROSITE" id="PS00533">
    <property type="entry name" value="PORPHOBILINOGEN_DEAM"/>
    <property type="match status" value="1"/>
</dbReference>
<dbReference type="AlphaFoldDB" id="A0A9X2JFC2"/>
<comment type="cofactor">
    <cofactor evidence="8">
        <name>dipyrromethane</name>
        <dbReference type="ChEBI" id="CHEBI:60342"/>
    </cofactor>
    <text evidence="8">Binds 1 dipyrromethane group covalently.</text>
</comment>
<reference evidence="11" key="1">
    <citation type="submission" date="2022-06" db="EMBL/GenBank/DDBJ databases">
        <title>Aeoliella straminimaris, a novel planctomycete from sediments.</title>
        <authorList>
            <person name="Vitorino I.R."/>
            <person name="Lage O.M."/>
        </authorList>
    </citation>
    <scope>NUCLEOTIDE SEQUENCE</scope>
    <source>
        <strain evidence="11">ICT_H6.2</strain>
    </source>
</reference>
<dbReference type="Pfam" id="PF03900">
    <property type="entry name" value="Porphobil_deamC"/>
    <property type="match status" value="1"/>
</dbReference>
<evidence type="ECO:0000313" key="11">
    <source>
        <dbReference type="EMBL" id="MCO6042313.1"/>
    </source>
</evidence>
<dbReference type="GO" id="GO:0006782">
    <property type="term" value="P:protoporphyrinogen IX biosynthetic process"/>
    <property type="evidence" value="ECO:0007669"/>
    <property type="project" value="UniProtKB-UniRule"/>
</dbReference>
<dbReference type="SUPFAM" id="SSF54782">
    <property type="entry name" value="Porphobilinogen deaminase (hydroxymethylbilane synthase), C-terminal domain"/>
    <property type="match status" value="1"/>
</dbReference>
<dbReference type="PRINTS" id="PR00151">
    <property type="entry name" value="PORPHBDMNASE"/>
</dbReference>
<dbReference type="PANTHER" id="PTHR11557">
    <property type="entry name" value="PORPHOBILINOGEN DEAMINASE"/>
    <property type="match status" value="1"/>
</dbReference>
<comment type="caution">
    <text evidence="11">The sequence shown here is derived from an EMBL/GenBank/DDBJ whole genome shotgun (WGS) entry which is preliminary data.</text>
</comment>
<dbReference type="InterPro" id="IPR000860">
    <property type="entry name" value="HemC"/>
</dbReference>
<comment type="miscellaneous">
    <text evidence="8">The porphobilinogen subunits are added to the dipyrromethane group.</text>
</comment>
<evidence type="ECO:0000259" key="9">
    <source>
        <dbReference type="Pfam" id="PF01379"/>
    </source>
</evidence>
<comment type="similarity">
    <text evidence="3 8">Belongs to the HMBS family.</text>
</comment>
<dbReference type="InterPro" id="IPR022418">
    <property type="entry name" value="Porphobilinogen_deaminase_C"/>
</dbReference>
<keyword evidence="6 8" id="KW-0627">Porphyrin biosynthesis</keyword>
<dbReference type="Gene3D" id="3.30.160.40">
    <property type="entry name" value="Porphobilinogen deaminase, C-terminal domain"/>
    <property type="match status" value="1"/>
</dbReference>
<comment type="function">
    <text evidence="1 8">Tetrapolymerization of the monopyrrole PBG into the hydroxymethylbilane pre-uroporphyrinogen in several discrete steps.</text>
</comment>
<keyword evidence="5 8" id="KW-0808">Transferase</keyword>
<evidence type="ECO:0000313" key="12">
    <source>
        <dbReference type="Proteomes" id="UP001155241"/>
    </source>
</evidence>
<dbReference type="SUPFAM" id="SSF53850">
    <property type="entry name" value="Periplasmic binding protein-like II"/>
    <property type="match status" value="1"/>
</dbReference>
<evidence type="ECO:0000256" key="1">
    <source>
        <dbReference type="ARBA" id="ARBA00002869"/>
    </source>
</evidence>
<sequence length="305" mass="32258">MAKRVLRLGTRGSKLARWQADWTAARLTEIGHLVEIVEITTTGDANQSTDLGAIGGVGLFTKEIQRALLDDTVDLAVHSLKDLPTTPVPGLTLAAVPEREVVADALVSNTARSIDELPAGARVGTGSLRRRSQLLKLRPDLQLCDVRGNVDTRLRKLDAGDFDAMVLAAAGLTRLGLDERIAQQIPFDQMLPAPGQGALGIECRADDGEAFSALAPLNVAEARAAVTAERTMLAHVEGGCLAAIGAHATVDDDQLHLVARILSADGTECLAAKSTGAMDDAEMIGRQVGTELLAQGAKRLVEERR</sequence>
<evidence type="ECO:0000256" key="2">
    <source>
        <dbReference type="ARBA" id="ARBA00004735"/>
    </source>
</evidence>
<feature type="domain" description="Porphobilinogen deaminase C-terminal" evidence="10">
    <location>
        <begin position="225"/>
        <end position="293"/>
    </location>
</feature>
<dbReference type="GO" id="GO:0005737">
    <property type="term" value="C:cytoplasm"/>
    <property type="evidence" value="ECO:0007669"/>
    <property type="project" value="UniProtKB-UniRule"/>
</dbReference>
<evidence type="ECO:0000256" key="3">
    <source>
        <dbReference type="ARBA" id="ARBA00005638"/>
    </source>
</evidence>
<dbReference type="InterPro" id="IPR022419">
    <property type="entry name" value="Porphobilin_deaminase_cofac_BS"/>
</dbReference>
<comment type="catalytic activity">
    <reaction evidence="7 8">
        <text>4 porphobilinogen + H2O = hydroxymethylbilane + 4 NH4(+)</text>
        <dbReference type="Rhea" id="RHEA:13185"/>
        <dbReference type="ChEBI" id="CHEBI:15377"/>
        <dbReference type="ChEBI" id="CHEBI:28938"/>
        <dbReference type="ChEBI" id="CHEBI:57845"/>
        <dbReference type="ChEBI" id="CHEBI:58126"/>
        <dbReference type="EC" id="2.5.1.61"/>
    </reaction>
</comment>
<evidence type="ECO:0000259" key="10">
    <source>
        <dbReference type="Pfam" id="PF03900"/>
    </source>
</evidence>
<dbReference type="EC" id="2.5.1.61" evidence="8"/>
<evidence type="ECO:0000256" key="4">
    <source>
        <dbReference type="ARBA" id="ARBA00011245"/>
    </source>
</evidence>
<dbReference type="PANTHER" id="PTHR11557:SF0">
    <property type="entry name" value="PORPHOBILINOGEN DEAMINASE"/>
    <property type="match status" value="1"/>
</dbReference>
<dbReference type="FunFam" id="3.40.190.10:FF:000005">
    <property type="entry name" value="Porphobilinogen deaminase"/>
    <property type="match status" value="1"/>
</dbReference>
<feature type="domain" description="Porphobilinogen deaminase N-terminal" evidence="9">
    <location>
        <begin position="6"/>
        <end position="209"/>
    </location>
</feature>
<evidence type="ECO:0000256" key="6">
    <source>
        <dbReference type="ARBA" id="ARBA00023244"/>
    </source>
</evidence>
<dbReference type="Proteomes" id="UP001155241">
    <property type="component" value="Unassembled WGS sequence"/>
</dbReference>
<evidence type="ECO:0000256" key="7">
    <source>
        <dbReference type="ARBA" id="ARBA00048169"/>
    </source>
</evidence>
<dbReference type="EMBL" id="JAMXLR010000003">
    <property type="protein sequence ID" value="MCO6042313.1"/>
    <property type="molecule type" value="Genomic_DNA"/>
</dbReference>
<dbReference type="InterPro" id="IPR022417">
    <property type="entry name" value="Porphobilin_deaminase_N"/>
</dbReference>
<evidence type="ECO:0000256" key="8">
    <source>
        <dbReference type="HAMAP-Rule" id="MF_00260"/>
    </source>
</evidence>
<dbReference type="RefSeq" id="WP_252850415.1">
    <property type="nucleotide sequence ID" value="NZ_JAMXLR010000003.1"/>
</dbReference>
<dbReference type="Gene3D" id="3.40.190.10">
    <property type="entry name" value="Periplasmic binding protein-like II"/>
    <property type="match status" value="2"/>
</dbReference>
<accession>A0A9X2JFC2</accession>
<comment type="subunit">
    <text evidence="4 8">Monomer.</text>
</comment>
<evidence type="ECO:0000256" key="5">
    <source>
        <dbReference type="ARBA" id="ARBA00022679"/>
    </source>
</evidence>
<dbReference type="GO" id="GO:0004418">
    <property type="term" value="F:hydroxymethylbilane synthase activity"/>
    <property type="evidence" value="ECO:0007669"/>
    <property type="project" value="UniProtKB-UniRule"/>
</dbReference>
<dbReference type="Pfam" id="PF01379">
    <property type="entry name" value="Porphobil_deam"/>
    <property type="match status" value="1"/>
</dbReference>
<dbReference type="InterPro" id="IPR036803">
    <property type="entry name" value="Porphobilinogen_deaminase_C_sf"/>
</dbReference>
<dbReference type="HAMAP" id="MF_00260">
    <property type="entry name" value="Porphobil_deam"/>
    <property type="match status" value="1"/>
</dbReference>
<protein>
    <recommendedName>
        <fullName evidence="8">Porphobilinogen deaminase</fullName>
        <shortName evidence="8">PBG</shortName>
        <ecNumber evidence="8">2.5.1.61</ecNumber>
    </recommendedName>
    <alternativeName>
        <fullName evidence="8">Hydroxymethylbilane synthase</fullName>
        <shortName evidence="8">HMBS</shortName>
    </alternativeName>
    <alternativeName>
        <fullName evidence="8">Pre-uroporphyrinogen synthase</fullName>
    </alternativeName>
</protein>
<name>A0A9X2JFC2_9BACT</name>
<feature type="modified residue" description="S-(dipyrrolylmethanemethyl)cysteine" evidence="8">
    <location>
        <position position="240"/>
    </location>
</feature>
<keyword evidence="12" id="KW-1185">Reference proteome</keyword>
<proteinExistence type="inferred from homology"/>
<comment type="pathway">
    <text evidence="2">Porphyrin-containing compound metabolism; protoporphyrin-IX biosynthesis; coproporphyrinogen-III from 5-aminolevulinate: step 2/4.</text>
</comment>